<evidence type="ECO:0000256" key="8">
    <source>
        <dbReference type="RuleBase" id="RU363111"/>
    </source>
</evidence>
<evidence type="ECO:0000256" key="4">
    <source>
        <dbReference type="ARBA" id="ARBA00022927"/>
    </source>
</evidence>
<dbReference type="Pfam" id="PF04178">
    <property type="entry name" value="Got1"/>
    <property type="match status" value="1"/>
</dbReference>
<keyword evidence="4 8" id="KW-0653">Protein transport</keyword>
<evidence type="ECO:0000256" key="1">
    <source>
        <dbReference type="ARBA" id="ARBA00004141"/>
    </source>
</evidence>
<dbReference type="PANTHER" id="PTHR23137:SF36">
    <property type="entry name" value="VESICLE TRANSPORT PROTEIN SFT2C"/>
    <property type="match status" value="1"/>
</dbReference>
<comment type="function">
    <text evidence="8">Nonessential protein required for the fusion of transport vesicles derived from the endocytic pathway with the Golgi complex.</text>
</comment>
<feature type="transmembrane region" description="Helical" evidence="8">
    <location>
        <begin position="144"/>
        <end position="162"/>
    </location>
</feature>
<keyword evidence="8" id="KW-0333">Golgi apparatus</keyword>
<feature type="transmembrane region" description="Helical" evidence="8">
    <location>
        <begin position="169"/>
        <end position="186"/>
    </location>
</feature>
<dbReference type="InterPro" id="IPR007305">
    <property type="entry name" value="Vesicle_transpt_Got1/SFT2"/>
</dbReference>
<dbReference type="EMBL" id="JAZAVK010000004">
    <property type="protein sequence ID" value="KAK7432559.1"/>
    <property type="molecule type" value="Genomic_DNA"/>
</dbReference>
<evidence type="ECO:0000256" key="5">
    <source>
        <dbReference type="ARBA" id="ARBA00022989"/>
    </source>
</evidence>
<dbReference type="PANTHER" id="PTHR23137">
    <property type="entry name" value="VESICLE TRANSPORT PROTEIN-RELATED"/>
    <property type="match status" value="1"/>
</dbReference>
<comment type="caution">
    <text evidence="9">The sequence shown here is derived from an EMBL/GenBank/DDBJ whole genome shotgun (WGS) entry which is preliminary data.</text>
</comment>
<reference evidence="9 10" key="1">
    <citation type="journal article" date="2025" name="Microbiol. Resour. Announc.">
        <title>Draft genome sequences for Neonectria magnoliae and Neonectria punicea, canker pathogens of Liriodendron tulipifera and Acer saccharum in West Virginia.</title>
        <authorList>
            <person name="Petronek H.M."/>
            <person name="Kasson M.T."/>
            <person name="Metheny A.M."/>
            <person name="Stauder C.M."/>
            <person name="Lovett B."/>
            <person name="Lynch S.C."/>
            <person name="Garnas J.R."/>
            <person name="Kasson L.R."/>
            <person name="Stajich J.E."/>
        </authorList>
    </citation>
    <scope>NUCLEOTIDE SEQUENCE [LARGE SCALE GENOMIC DNA]</scope>
    <source>
        <strain evidence="9 10">NRRL 64651</strain>
    </source>
</reference>
<proteinExistence type="inferred from homology"/>
<comment type="similarity">
    <text evidence="7 8">Belongs to the SFT2 family.</text>
</comment>
<feature type="transmembrane region" description="Helical" evidence="8">
    <location>
        <begin position="110"/>
        <end position="132"/>
    </location>
</feature>
<evidence type="ECO:0000256" key="7">
    <source>
        <dbReference type="ARBA" id="ARBA00025800"/>
    </source>
</evidence>
<comment type="subcellular location">
    <subcellularLocation>
        <location evidence="8">Golgi apparatus membrane</location>
        <topology evidence="8">Multi-pass membrane protein</topology>
    </subcellularLocation>
    <subcellularLocation>
        <location evidence="1">Membrane</location>
        <topology evidence="1">Multi-pass membrane protein</topology>
    </subcellularLocation>
</comment>
<dbReference type="InterPro" id="IPR011691">
    <property type="entry name" value="Vesicle_transpt_SFT2"/>
</dbReference>
<gene>
    <name evidence="9" type="primary">SFT2</name>
    <name evidence="9" type="ORF">QQZ08_000766</name>
</gene>
<keyword evidence="2 8" id="KW-0813">Transport</keyword>
<evidence type="ECO:0000313" key="10">
    <source>
        <dbReference type="Proteomes" id="UP001498421"/>
    </source>
</evidence>
<evidence type="ECO:0000256" key="2">
    <source>
        <dbReference type="ARBA" id="ARBA00022448"/>
    </source>
</evidence>
<keyword evidence="6 8" id="KW-0472">Membrane</keyword>
<organism evidence="9 10">
    <name type="scientific">Neonectria magnoliae</name>
    <dbReference type="NCBI Taxonomy" id="2732573"/>
    <lineage>
        <taxon>Eukaryota</taxon>
        <taxon>Fungi</taxon>
        <taxon>Dikarya</taxon>
        <taxon>Ascomycota</taxon>
        <taxon>Pezizomycotina</taxon>
        <taxon>Sordariomycetes</taxon>
        <taxon>Hypocreomycetidae</taxon>
        <taxon>Hypocreales</taxon>
        <taxon>Nectriaceae</taxon>
        <taxon>Neonectria</taxon>
    </lineage>
</organism>
<keyword evidence="5 8" id="KW-1133">Transmembrane helix</keyword>
<keyword evidence="10" id="KW-1185">Reference proteome</keyword>
<name>A0ABR1IHV2_9HYPO</name>
<protein>
    <recommendedName>
        <fullName evidence="8">Protein transport protein SFT2</fullName>
    </recommendedName>
</protein>
<evidence type="ECO:0000313" key="9">
    <source>
        <dbReference type="EMBL" id="KAK7432559.1"/>
    </source>
</evidence>
<dbReference type="Proteomes" id="UP001498421">
    <property type="component" value="Unassembled WGS sequence"/>
</dbReference>
<evidence type="ECO:0000256" key="3">
    <source>
        <dbReference type="ARBA" id="ARBA00022692"/>
    </source>
</evidence>
<keyword evidence="3 8" id="KW-0812">Transmembrane</keyword>
<sequence>MASNTFRDSINSLGWSRRDEPVNTSQQSGLMSSIQSLNPFGDRGYVRLPVTESAGAPLPQPTRREEEEGWYVLSRWDRLMVFGACNLAALACFVICFTLFPVLSLRPRKFVILWSVGSMMFLASFAAMMGPMNYVYHLLSAPRLPFTAMYFGSITMTLVFALKLHSTILTLLSAILQLACLVWYLISYFPMGSTGLRLAASFGTRQATAWMSG</sequence>
<accession>A0ABR1IHV2</accession>
<feature type="transmembrane region" description="Helical" evidence="8">
    <location>
        <begin position="79"/>
        <end position="103"/>
    </location>
</feature>
<evidence type="ECO:0000256" key="6">
    <source>
        <dbReference type="ARBA" id="ARBA00023136"/>
    </source>
</evidence>